<dbReference type="EMBL" id="JAERQJ010000005">
    <property type="protein sequence ID" value="MBL0684700.1"/>
    <property type="molecule type" value="Genomic_DNA"/>
</dbReference>
<protein>
    <submittedName>
        <fullName evidence="2">Gliding motility-associated C-terminal domain-containing protein</fullName>
    </submittedName>
</protein>
<dbReference type="Gene3D" id="2.60.40.10">
    <property type="entry name" value="Immunoglobulins"/>
    <property type="match status" value="2"/>
</dbReference>
<name>A0A937D942_9FLAO</name>
<keyword evidence="1" id="KW-0732">Signal</keyword>
<accession>A0A937D942</accession>
<proteinExistence type="predicted"/>
<gene>
    <name evidence="2" type="ORF">JJQ60_14305</name>
</gene>
<dbReference type="InterPro" id="IPR013783">
    <property type="entry name" value="Ig-like_fold"/>
</dbReference>
<reference evidence="2" key="1">
    <citation type="submission" date="2021-01" db="EMBL/GenBank/DDBJ databases">
        <authorList>
            <person name="Zhong Y.L."/>
        </authorList>
    </citation>
    <scope>NUCLEOTIDE SEQUENCE</scope>
    <source>
        <strain evidence="2">KCTC 23302</strain>
    </source>
</reference>
<dbReference type="Pfam" id="PF13585">
    <property type="entry name" value="CHU_C"/>
    <property type="match status" value="1"/>
</dbReference>
<feature type="signal peptide" evidence="1">
    <location>
        <begin position="1"/>
        <end position="26"/>
    </location>
</feature>
<evidence type="ECO:0000313" key="3">
    <source>
        <dbReference type="Proteomes" id="UP000651057"/>
    </source>
</evidence>
<organism evidence="2 3">
    <name type="scientific">Aquimarina mytili</name>
    <dbReference type="NCBI Taxonomy" id="874423"/>
    <lineage>
        <taxon>Bacteria</taxon>
        <taxon>Pseudomonadati</taxon>
        <taxon>Bacteroidota</taxon>
        <taxon>Flavobacteriia</taxon>
        <taxon>Flavobacteriales</taxon>
        <taxon>Flavobacteriaceae</taxon>
        <taxon>Aquimarina</taxon>
    </lineage>
</organism>
<evidence type="ECO:0000313" key="2">
    <source>
        <dbReference type="EMBL" id="MBL0684700.1"/>
    </source>
</evidence>
<dbReference type="InterPro" id="IPR036179">
    <property type="entry name" value="Ig-like_dom_sf"/>
</dbReference>
<sequence>MKNKLNLISSFAIIALFLLFSSKSNAQDISTPLFSLNGTTTAIKRLCVNQNTPNREAEAQANILFTTGTEFILELSDADGVFADPAASLSRFTNSTAIPPGGDIIFPSFEVPKDLAGENYAIRVRAIPTDGSDDILSEVNEGNAIYFFDFSQGVTLTGANIEANTVALCEGESATLTALPDNFPEYIWTRNGSVISGESGPTLENVDQTGTYVVQVNFGSCNGDFNFDTAQVEVIDFNTSTVRINESSPQQFCPSDVKILTTSVTDPGFTYEWFRDGELVPELTGPTAILPESNFAGIYTVTVTGTPTCAITTDPVEVINLGSDILTQPPPQIMILPAQPTITLEITTNAPPSGSTVQWFRNGISFQAELPITDSRALSIEVSDPGVYVASVFANDSCMDTLTATTEVFEPVDFRAVITTLPNCEEASGNLGLETLFGIAATGEEVPILLEQYSFFDFEWFLNGQSTGISEPLLPITASNIGETYVLEVTLTGSSIPTVASNELTVEALPNGIEIVPSMSFLPVGSEITLSASQTSSLFVYEWFIIENGESRLIVNGECPADDPGCDGPTGQGTSELTIRQTGQYFLRITLLDCVIDSQPITITNSPSGVSEIIPNVVTPFGSAGQNDNWVLPDSLSGQQDVEVTIYDLNGGVDFKTVNYQDDWPLTSSKSGGKSPVYYYIITKNNSVVRKGSITVMR</sequence>
<feature type="chain" id="PRO_5036821019" evidence="1">
    <location>
        <begin position="27"/>
        <end position="698"/>
    </location>
</feature>
<dbReference type="AlphaFoldDB" id="A0A937D942"/>
<evidence type="ECO:0000256" key="1">
    <source>
        <dbReference type="SAM" id="SignalP"/>
    </source>
</evidence>
<dbReference type="Proteomes" id="UP000651057">
    <property type="component" value="Unassembled WGS sequence"/>
</dbReference>
<keyword evidence="3" id="KW-1185">Reference proteome</keyword>
<comment type="caution">
    <text evidence="2">The sequence shown here is derived from an EMBL/GenBank/DDBJ whole genome shotgun (WGS) entry which is preliminary data.</text>
</comment>
<dbReference type="RefSeq" id="WP_201921435.1">
    <property type="nucleotide sequence ID" value="NZ_BAABAX010000031.1"/>
</dbReference>
<dbReference type="SUPFAM" id="SSF48726">
    <property type="entry name" value="Immunoglobulin"/>
    <property type="match status" value="1"/>
</dbReference>